<organism evidence="2">
    <name type="scientific">Emiliania huxleyi</name>
    <name type="common">Coccolithophore</name>
    <name type="synonym">Pontosphaera huxleyi</name>
    <dbReference type="NCBI Taxonomy" id="2903"/>
    <lineage>
        <taxon>Eukaryota</taxon>
        <taxon>Haptista</taxon>
        <taxon>Haptophyta</taxon>
        <taxon>Prymnesiophyceae</taxon>
        <taxon>Isochrysidales</taxon>
        <taxon>Noelaerhabdaceae</taxon>
        <taxon>Emiliania</taxon>
    </lineage>
</organism>
<protein>
    <submittedName>
        <fullName evidence="2">Uncharacterized protein</fullName>
    </submittedName>
</protein>
<proteinExistence type="predicted"/>
<dbReference type="SUPFAM" id="SSF54495">
    <property type="entry name" value="UBC-like"/>
    <property type="match status" value="1"/>
</dbReference>
<feature type="compositionally biased region" description="Basic and acidic residues" evidence="1">
    <location>
        <begin position="357"/>
        <end position="370"/>
    </location>
</feature>
<feature type="compositionally biased region" description="Polar residues" evidence="1">
    <location>
        <begin position="433"/>
        <end position="446"/>
    </location>
</feature>
<gene>
    <name evidence="2" type="ORF">EHUX00137_LOCUS30711</name>
</gene>
<feature type="region of interest" description="Disordered" evidence="1">
    <location>
        <begin position="332"/>
        <end position="446"/>
    </location>
</feature>
<dbReference type="EMBL" id="HBIR01039387">
    <property type="protein sequence ID" value="CAE0571333.1"/>
    <property type="molecule type" value="Transcribed_RNA"/>
</dbReference>
<sequence length="446" mass="48235">MASRIELPLRLVVLPGGRVHLSLRLPPASSGRAFLEWEVQQLVAHKPPGLMHAELLPDGPRMVLDADGEAVEGPLCGPPYQVLLRIQRPRSGVYWSEGGLVVRLLCGEGYPASPPEVRFEALLHHFFLDDLGGLPDLFYEVMQDLAEADAEERAASLSHLVGSLPGGEGGEGGVEAAGAAGGEGLAVEHSHAAGSSGGVAGGTRYSLRGTLHMLHFLLQAPLHPCDGCQQRFDYFASLHRDRAAAIAQYQPLRRHPSLFGTAARWRREWLSADARAALESRGGGGGLRSHLVEVSPEVFAFPLLREECCAMLVEEVDGSARLSRVPEIPLKRRADLTPPGGQLPRLRAQGGPAQLDEPVRPRAQRGRDGGAVRLAPRDGAAADRTGVLPARRRRPRPAPLLRRPVRRRQGPRPRHARGRQRGGHSEASRSFPRRTSGSTCTRMTAT</sequence>
<feature type="compositionally biased region" description="Basic residues" evidence="1">
    <location>
        <begin position="403"/>
        <end position="422"/>
    </location>
</feature>
<dbReference type="AlphaFoldDB" id="A0A7S3T1V0"/>
<name>A0A7S3T1V0_EMIHU</name>
<evidence type="ECO:0000256" key="1">
    <source>
        <dbReference type="SAM" id="MobiDB-lite"/>
    </source>
</evidence>
<reference evidence="2" key="1">
    <citation type="submission" date="2021-01" db="EMBL/GenBank/DDBJ databases">
        <authorList>
            <person name="Corre E."/>
            <person name="Pelletier E."/>
            <person name="Niang G."/>
            <person name="Scheremetjew M."/>
            <person name="Finn R."/>
            <person name="Kale V."/>
            <person name="Holt S."/>
            <person name="Cochrane G."/>
            <person name="Meng A."/>
            <person name="Brown T."/>
            <person name="Cohen L."/>
        </authorList>
    </citation>
    <scope>NUCLEOTIDE SEQUENCE</scope>
    <source>
        <strain evidence="2">379</strain>
    </source>
</reference>
<dbReference type="InterPro" id="IPR016135">
    <property type="entry name" value="UBQ-conjugating_enzyme/RWD"/>
</dbReference>
<evidence type="ECO:0000313" key="2">
    <source>
        <dbReference type="EMBL" id="CAE0571333.1"/>
    </source>
</evidence>
<accession>A0A7S3T1V0</accession>